<dbReference type="AlphaFoldDB" id="A0A4R5TRQ1"/>
<protein>
    <submittedName>
        <fullName evidence="3">Uncharacterized protein</fullName>
    </submittedName>
</protein>
<dbReference type="Pfam" id="PF09826">
    <property type="entry name" value="Beta_propel"/>
    <property type="match status" value="1"/>
</dbReference>
<reference evidence="3 4" key="1">
    <citation type="submission" date="2019-03" db="EMBL/GenBank/DDBJ databases">
        <title>Luteimonas zhaokaii sp.nov., isolated from the rectal contents of Plateau pika in Yushu, Qinghai Province, China.</title>
        <authorList>
            <person name="Zhang G."/>
        </authorList>
    </citation>
    <scope>NUCLEOTIDE SEQUENCE [LARGE SCALE GENOMIC DNA]</scope>
    <source>
        <strain evidence="3 4">B9</strain>
    </source>
</reference>
<gene>
    <name evidence="3" type="ORF">E2F46_15180</name>
</gene>
<organism evidence="3 4">
    <name type="scientific">Luteimonas aestuarii</name>
    <dbReference type="NCBI Taxonomy" id="453837"/>
    <lineage>
        <taxon>Bacteria</taxon>
        <taxon>Pseudomonadati</taxon>
        <taxon>Pseudomonadota</taxon>
        <taxon>Gammaproteobacteria</taxon>
        <taxon>Lysobacterales</taxon>
        <taxon>Lysobacteraceae</taxon>
        <taxon>Luteimonas</taxon>
    </lineage>
</organism>
<dbReference type="EMBL" id="SMTF01000017">
    <property type="protein sequence ID" value="TDK21041.1"/>
    <property type="molecule type" value="Genomic_DNA"/>
</dbReference>
<feature type="region of interest" description="Disordered" evidence="1">
    <location>
        <begin position="59"/>
        <end position="86"/>
    </location>
</feature>
<keyword evidence="2" id="KW-0732">Signal</keyword>
<name>A0A4R5TRQ1_9GAMM</name>
<feature type="compositionally biased region" description="Basic and acidic residues" evidence="1">
    <location>
        <begin position="59"/>
        <end position="68"/>
    </location>
</feature>
<evidence type="ECO:0000313" key="3">
    <source>
        <dbReference type="EMBL" id="TDK21041.1"/>
    </source>
</evidence>
<feature type="signal peptide" evidence="2">
    <location>
        <begin position="1"/>
        <end position="26"/>
    </location>
</feature>
<comment type="caution">
    <text evidence="3">The sequence shown here is derived from an EMBL/GenBank/DDBJ whole genome shotgun (WGS) entry which is preliminary data.</text>
</comment>
<keyword evidence="4" id="KW-1185">Reference proteome</keyword>
<accession>A0A4R5TRQ1</accession>
<evidence type="ECO:0000256" key="2">
    <source>
        <dbReference type="SAM" id="SignalP"/>
    </source>
</evidence>
<dbReference type="PROSITE" id="PS51257">
    <property type="entry name" value="PROKAR_LIPOPROTEIN"/>
    <property type="match status" value="1"/>
</dbReference>
<dbReference type="Proteomes" id="UP000294796">
    <property type="component" value="Unassembled WGS sequence"/>
</dbReference>
<evidence type="ECO:0000256" key="1">
    <source>
        <dbReference type="SAM" id="MobiDB-lite"/>
    </source>
</evidence>
<dbReference type="RefSeq" id="WP_133323433.1">
    <property type="nucleotide sequence ID" value="NZ_SMTF01000017.1"/>
</dbReference>
<evidence type="ECO:0000313" key="4">
    <source>
        <dbReference type="Proteomes" id="UP000294796"/>
    </source>
</evidence>
<dbReference type="InterPro" id="IPR019198">
    <property type="entry name" value="Beta_propeller_containing"/>
</dbReference>
<sequence length="654" mass="70971">MIVRPALLLALCLGTAACGTPPAVEAAPPQPHDHLIPFADEAEFDRLLAQWTKRAEDLRRKQERERRMQAAMPASAPPPPASPAPVAMEAASMSLDSVAVTGSRVAEAEESITNVQTAGVDEGGIVKRHGDHLVVLRRGRLFTVRVGGDQLRPVSTVDAFGPGTDPGGAWYDEMLVGGDTVVVVGYSYARGGTELVLFDIARDGTLRYRDTYHLRSNDYYSARNYASRLIGDTLVFYTPMHFNPWNVAGRDFMPAMRRWHADAAPGEFRRILPATQIYRTDDEVDPFNGGIALHTVTRCDLSARELDCTSTAVLGPAGRVFYVSTDSVFVWTTQYDRSASTNRSAVFRIPLGDAPPTALKTRGVPVDQLSFLHDGEHLNVLLTEAGRGEAMWGDDTAAGSLALLRVPLDRFGDGSGHAPSSAYRVLPGDANGSLQNRYIGGWLLYGNAPHRWRNGGDGKSGSVAYALRFAEDDAVQALALGHGAERIEAMGQHAILVGSAGPDLHFTSVKLEAGRATTGSVHVQPNAAQGESRTHGFFYRADSAQQGIVGLPVVGQRRGNTMQRYLDQTAAVVYLRNRDLRLAGMGQLSADADRAVDDQCKASCVDWYGNARPIFIGERVFALMGYELVEGRVANERIVERRRTNFAPALKVSE</sequence>
<dbReference type="OrthoDB" id="7439267at2"/>
<feature type="chain" id="PRO_5020949120" evidence="2">
    <location>
        <begin position="27"/>
        <end position="654"/>
    </location>
</feature>
<proteinExistence type="predicted"/>